<dbReference type="PROSITE" id="PS50112">
    <property type="entry name" value="PAS"/>
    <property type="match status" value="3"/>
</dbReference>
<evidence type="ECO:0000259" key="3">
    <source>
        <dbReference type="PROSITE" id="PS50887"/>
    </source>
</evidence>
<dbReference type="InterPro" id="IPR013767">
    <property type="entry name" value="PAS_fold"/>
</dbReference>
<dbReference type="InterPro" id="IPR029016">
    <property type="entry name" value="GAF-like_dom_sf"/>
</dbReference>
<dbReference type="OrthoDB" id="9812260at2"/>
<protein>
    <submittedName>
        <fullName evidence="4">PAS domain S-box-containing protein/diguanylate cyclase (GGDEF)-like protein</fullName>
    </submittedName>
</protein>
<name>A0A562SLW4_9HYPH</name>
<dbReference type="GO" id="GO:0003824">
    <property type="term" value="F:catalytic activity"/>
    <property type="evidence" value="ECO:0007669"/>
    <property type="project" value="UniProtKB-ARBA"/>
</dbReference>
<dbReference type="InterPro" id="IPR013656">
    <property type="entry name" value="PAS_4"/>
</dbReference>
<comment type="caution">
    <text evidence="4">The sequence shown here is derived from an EMBL/GenBank/DDBJ whole genome shotgun (WGS) entry which is preliminary data.</text>
</comment>
<dbReference type="Pfam" id="PF12860">
    <property type="entry name" value="PAS_7"/>
    <property type="match status" value="1"/>
</dbReference>
<feature type="domain" description="PAS" evidence="1">
    <location>
        <begin position="25"/>
        <end position="56"/>
    </location>
</feature>
<dbReference type="CDD" id="cd01949">
    <property type="entry name" value="GGDEF"/>
    <property type="match status" value="1"/>
</dbReference>
<dbReference type="FunFam" id="3.30.70.270:FF:000001">
    <property type="entry name" value="Diguanylate cyclase domain protein"/>
    <property type="match status" value="1"/>
</dbReference>
<dbReference type="InterPro" id="IPR000014">
    <property type="entry name" value="PAS"/>
</dbReference>
<dbReference type="Gene3D" id="3.30.450.20">
    <property type="entry name" value="PAS domain"/>
    <property type="match status" value="4"/>
</dbReference>
<feature type="domain" description="PAC" evidence="2">
    <location>
        <begin position="84"/>
        <end position="136"/>
    </location>
</feature>
<dbReference type="SMART" id="SM00091">
    <property type="entry name" value="PAS"/>
    <property type="match status" value="4"/>
</dbReference>
<dbReference type="Pfam" id="PF01590">
    <property type="entry name" value="GAF"/>
    <property type="match status" value="1"/>
</dbReference>
<feature type="domain" description="PAS" evidence="1">
    <location>
        <begin position="391"/>
        <end position="461"/>
    </location>
</feature>
<dbReference type="Proteomes" id="UP000320593">
    <property type="component" value="Unassembled WGS sequence"/>
</dbReference>
<feature type="domain" description="PAC" evidence="2">
    <location>
        <begin position="461"/>
        <end position="515"/>
    </location>
</feature>
<dbReference type="InterPro" id="IPR001610">
    <property type="entry name" value="PAC"/>
</dbReference>
<dbReference type="InterPro" id="IPR043128">
    <property type="entry name" value="Rev_trsase/Diguanyl_cyclase"/>
</dbReference>
<organism evidence="4 5">
    <name type="scientific">Roseibium hamelinense</name>
    <dbReference type="NCBI Taxonomy" id="150831"/>
    <lineage>
        <taxon>Bacteria</taxon>
        <taxon>Pseudomonadati</taxon>
        <taxon>Pseudomonadota</taxon>
        <taxon>Alphaproteobacteria</taxon>
        <taxon>Hyphomicrobiales</taxon>
        <taxon>Stappiaceae</taxon>
        <taxon>Roseibium</taxon>
    </lineage>
</organism>
<feature type="domain" description="PAS" evidence="1">
    <location>
        <begin position="266"/>
        <end position="336"/>
    </location>
</feature>
<dbReference type="InterPro" id="IPR000700">
    <property type="entry name" value="PAS-assoc_C"/>
</dbReference>
<dbReference type="SUPFAM" id="SSF55781">
    <property type="entry name" value="GAF domain-like"/>
    <property type="match status" value="1"/>
</dbReference>
<evidence type="ECO:0000313" key="5">
    <source>
        <dbReference type="Proteomes" id="UP000320593"/>
    </source>
</evidence>
<evidence type="ECO:0000313" key="4">
    <source>
        <dbReference type="EMBL" id="TWI82337.1"/>
    </source>
</evidence>
<dbReference type="NCBIfam" id="TIGR00229">
    <property type="entry name" value="sensory_box"/>
    <property type="match status" value="3"/>
</dbReference>
<evidence type="ECO:0000259" key="1">
    <source>
        <dbReference type="PROSITE" id="PS50112"/>
    </source>
</evidence>
<feature type="domain" description="PAC" evidence="2">
    <location>
        <begin position="338"/>
        <end position="390"/>
    </location>
</feature>
<dbReference type="PROSITE" id="PS50113">
    <property type="entry name" value="PAC"/>
    <property type="match status" value="3"/>
</dbReference>
<dbReference type="InterPro" id="IPR000160">
    <property type="entry name" value="GGDEF_dom"/>
</dbReference>
<dbReference type="Pfam" id="PF00989">
    <property type="entry name" value="PAS"/>
    <property type="match status" value="1"/>
</dbReference>
<dbReference type="InterPro" id="IPR029787">
    <property type="entry name" value="Nucleotide_cyclase"/>
</dbReference>
<dbReference type="RefSeq" id="WP_145346212.1">
    <property type="nucleotide sequence ID" value="NZ_SMLY01000084.1"/>
</dbReference>
<dbReference type="InterPro" id="IPR052155">
    <property type="entry name" value="Biofilm_reg_signaling"/>
</dbReference>
<proteinExistence type="predicted"/>
<dbReference type="EMBL" id="VLLF01000009">
    <property type="protein sequence ID" value="TWI82337.1"/>
    <property type="molecule type" value="Genomic_DNA"/>
</dbReference>
<dbReference type="NCBIfam" id="TIGR00254">
    <property type="entry name" value="GGDEF"/>
    <property type="match status" value="1"/>
</dbReference>
<dbReference type="Pfam" id="PF08448">
    <property type="entry name" value="PAS_4"/>
    <property type="match status" value="2"/>
</dbReference>
<dbReference type="AlphaFoldDB" id="A0A562SLW4"/>
<accession>A0A562SLW4</accession>
<gene>
    <name evidence="4" type="ORF">JM93_03687</name>
</gene>
<dbReference type="PANTHER" id="PTHR44757:SF2">
    <property type="entry name" value="BIOFILM ARCHITECTURE MAINTENANCE PROTEIN MBAA"/>
    <property type="match status" value="1"/>
</dbReference>
<dbReference type="SUPFAM" id="SSF55073">
    <property type="entry name" value="Nucleotide cyclase"/>
    <property type="match status" value="1"/>
</dbReference>
<sequence length="853" mass="95333">MSQESLPKGIHLDLHRSFGALTECVVLTRPDRRILYTNDAAEKTFGYDRHELVGQTCEILFFDKADFEATGDLNQEKSNTSKNNRFTLKLKRRNGKVFTAEVVNSAIFDATSSHVGYLFIARDISDQLVLEALVTEAAKTLEDAINAISEGFALYDKEDRLVVCNEMYRQIYPESAASMTPGTHFEDILRSGLQKGQYDLGGKTEDEWLSERLRKHKTADGKAIEQKLADGRWLNIAERRTRSGGIAGIRTDITPLKDAHAKLAASNENLVRLANTLPSTIIEIDRDGICILANDIACSWFAKTREELLGTKVRELLPEAVQNSSKNYLDLAFAGTPAQFELPINYPDGNKRHVRLEYLPKIDERQRVQSLVACATDISDIKKAEADLKEAYRNMTILANSLSCAISEIDRDGTCIFINEIGASWYGGTPDELVGTKFRESLPEEAQEKNRKLVDECLAGNTVQTEMETTFPDGETRIVEIEYTPKYDDHGDITGLITLSTDITRRKRTEETLAELYSITSTRELSHEEKINLILKLGCEHFNLPFGIISHIIDNRYTVVRAESPNNEINVGDAFDIGDTYCALTVAADGPVAIDAMKSSPYAGHPCYAMFKLETYIGTPIVVDGEPYGTINFTSPDARITGFSQTDREIIRQFADWVGHEIARQQDQEALMEAYIRLERISSTDDLTGVLNRRAFLDRAGTELARFRRTKRAFTTVMMDIDHFKSINDTYGHAIGDAVLQKFADIVKDSLRSVDVFGRVGGEEFCILLDSSGREAAFQVTERIRKRIADECIVEPLSRPITCSVGLSAVRDGDVEFSTILQRADGALYKAKEQGRNRCVAYSSVADELAPIE</sequence>
<dbReference type="CDD" id="cd00130">
    <property type="entry name" value="PAS"/>
    <property type="match status" value="3"/>
</dbReference>
<dbReference type="PROSITE" id="PS50887">
    <property type="entry name" value="GGDEF"/>
    <property type="match status" value="1"/>
</dbReference>
<dbReference type="SMART" id="SM00267">
    <property type="entry name" value="GGDEF"/>
    <property type="match status" value="1"/>
</dbReference>
<dbReference type="InterPro" id="IPR035965">
    <property type="entry name" value="PAS-like_dom_sf"/>
</dbReference>
<dbReference type="SMART" id="SM00086">
    <property type="entry name" value="PAC"/>
    <property type="match status" value="3"/>
</dbReference>
<dbReference type="PANTHER" id="PTHR44757">
    <property type="entry name" value="DIGUANYLATE CYCLASE DGCP"/>
    <property type="match status" value="1"/>
</dbReference>
<dbReference type="Pfam" id="PF00990">
    <property type="entry name" value="GGDEF"/>
    <property type="match status" value="1"/>
</dbReference>
<dbReference type="SMART" id="SM00065">
    <property type="entry name" value="GAF"/>
    <property type="match status" value="1"/>
</dbReference>
<dbReference type="Gene3D" id="3.30.450.40">
    <property type="match status" value="1"/>
</dbReference>
<reference evidence="4 5" key="1">
    <citation type="submission" date="2019-07" db="EMBL/GenBank/DDBJ databases">
        <title>Genomic Encyclopedia of Archaeal and Bacterial Type Strains, Phase II (KMG-II): from individual species to whole genera.</title>
        <authorList>
            <person name="Goeker M."/>
        </authorList>
    </citation>
    <scope>NUCLEOTIDE SEQUENCE [LARGE SCALE GENOMIC DNA]</scope>
    <source>
        <strain evidence="4 5">ATCC BAA-252</strain>
    </source>
</reference>
<dbReference type="InterPro" id="IPR003018">
    <property type="entry name" value="GAF"/>
</dbReference>
<dbReference type="Gene3D" id="3.30.70.270">
    <property type="match status" value="1"/>
</dbReference>
<evidence type="ECO:0000259" key="2">
    <source>
        <dbReference type="PROSITE" id="PS50113"/>
    </source>
</evidence>
<feature type="domain" description="GGDEF" evidence="3">
    <location>
        <begin position="712"/>
        <end position="844"/>
    </location>
</feature>
<keyword evidence="5" id="KW-1185">Reference proteome</keyword>
<dbReference type="SUPFAM" id="SSF55785">
    <property type="entry name" value="PYP-like sensor domain (PAS domain)"/>
    <property type="match status" value="3"/>
</dbReference>